<dbReference type="InterPro" id="IPR036188">
    <property type="entry name" value="FAD/NAD-bd_sf"/>
</dbReference>
<keyword evidence="4" id="KW-0274">FAD</keyword>
<evidence type="ECO:0000259" key="6">
    <source>
        <dbReference type="Pfam" id="PF01593"/>
    </source>
</evidence>
<dbReference type="EMBL" id="ML178827">
    <property type="protein sequence ID" value="TFL00924.1"/>
    <property type="molecule type" value="Genomic_DNA"/>
</dbReference>
<dbReference type="InterPro" id="IPR050281">
    <property type="entry name" value="Flavin_monoamine_oxidase"/>
</dbReference>
<reference evidence="7 8" key="1">
    <citation type="journal article" date="2019" name="Nat. Ecol. Evol.">
        <title>Megaphylogeny resolves global patterns of mushroom evolution.</title>
        <authorList>
            <person name="Varga T."/>
            <person name="Krizsan K."/>
            <person name="Foldi C."/>
            <person name="Dima B."/>
            <person name="Sanchez-Garcia M."/>
            <person name="Sanchez-Ramirez S."/>
            <person name="Szollosi G.J."/>
            <person name="Szarkandi J.G."/>
            <person name="Papp V."/>
            <person name="Albert L."/>
            <person name="Andreopoulos W."/>
            <person name="Angelini C."/>
            <person name="Antonin V."/>
            <person name="Barry K.W."/>
            <person name="Bougher N.L."/>
            <person name="Buchanan P."/>
            <person name="Buyck B."/>
            <person name="Bense V."/>
            <person name="Catcheside P."/>
            <person name="Chovatia M."/>
            <person name="Cooper J."/>
            <person name="Damon W."/>
            <person name="Desjardin D."/>
            <person name="Finy P."/>
            <person name="Geml J."/>
            <person name="Haridas S."/>
            <person name="Hughes K."/>
            <person name="Justo A."/>
            <person name="Karasinski D."/>
            <person name="Kautmanova I."/>
            <person name="Kiss B."/>
            <person name="Kocsube S."/>
            <person name="Kotiranta H."/>
            <person name="LaButti K.M."/>
            <person name="Lechner B.E."/>
            <person name="Liimatainen K."/>
            <person name="Lipzen A."/>
            <person name="Lukacs Z."/>
            <person name="Mihaltcheva S."/>
            <person name="Morgado L.N."/>
            <person name="Niskanen T."/>
            <person name="Noordeloos M.E."/>
            <person name="Ohm R.A."/>
            <person name="Ortiz-Santana B."/>
            <person name="Ovrebo C."/>
            <person name="Racz N."/>
            <person name="Riley R."/>
            <person name="Savchenko A."/>
            <person name="Shiryaev A."/>
            <person name="Soop K."/>
            <person name="Spirin V."/>
            <person name="Szebenyi C."/>
            <person name="Tomsovsky M."/>
            <person name="Tulloss R.E."/>
            <person name="Uehling J."/>
            <person name="Grigoriev I.V."/>
            <person name="Vagvolgyi C."/>
            <person name="Papp T."/>
            <person name="Martin F.M."/>
            <person name="Miettinen O."/>
            <person name="Hibbett D.S."/>
            <person name="Nagy L.G."/>
        </authorList>
    </citation>
    <scope>NUCLEOTIDE SEQUENCE [LARGE SCALE GENOMIC DNA]</scope>
    <source>
        <strain evidence="7 8">CBS 309.79</strain>
    </source>
</reference>
<comment type="cofactor">
    <cofactor evidence="1 4">
        <name>FAD</name>
        <dbReference type="ChEBI" id="CHEBI:57692"/>
    </cofactor>
</comment>
<comment type="similarity">
    <text evidence="4">Belongs to the flavin monoamine oxidase family.</text>
</comment>
<keyword evidence="2 4" id="KW-0560">Oxidoreductase</keyword>
<evidence type="ECO:0000313" key="7">
    <source>
        <dbReference type="EMBL" id="TFL00924.1"/>
    </source>
</evidence>
<name>A0A5C3QRE0_9AGAR</name>
<dbReference type="Pfam" id="PF01593">
    <property type="entry name" value="Amino_oxidase"/>
    <property type="match status" value="1"/>
</dbReference>
<dbReference type="STRING" id="1884261.A0A5C3QRE0"/>
<feature type="binding site" evidence="3">
    <location>
        <position position="40"/>
    </location>
    <ligand>
        <name>FAD</name>
        <dbReference type="ChEBI" id="CHEBI:57692"/>
    </ligand>
</feature>
<evidence type="ECO:0000256" key="4">
    <source>
        <dbReference type="RuleBase" id="RU362067"/>
    </source>
</evidence>
<dbReference type="EC" id="1.4.3.-" evidence="4"/>
<dbReference type="SUPFAM" id="SSF51905">
    <property type="entry name" value="FAD/NAD(P)-binding domain"/>
    <property type="match status" value="1"/>
</dbReference>
<keyword evidence="5" id="KW-0732">Signal</keyword>
<dbReference type="Proteomes" id="UP000305067">
    <property type="component" value="Unassembled WGS sequence"/>
</dbReference>
<dbReference type="InterPro" id="IPR001613">
    <property type="entry name" value="Flavin_amine_oxidase"/>
</dbReference>
<evidence type="ECO:0000256" key="1">
    <source>
        <dbReference type="ARBA" id="ARBA00001974"/>
    </source>
</evidence>
<dbReference type="InterPro" id="IPR002937">
    <property type="entry name" value="Amino_oxidase"/>
</dbReference>
<evidence type="ECO:0000256" key="3">
    <source>
        <dbReference type="PIRSR" id="PIRSR601613-1"/>
    </source>
</evidence>
<sequence>MRSLRVWAVVGMCVCSAVALSVSQSKCRKTKVLVLGAGITGITAAKTLTENGLDDFIILEYQDRVGGRAISTNFGQKADGSPYVVELGANWIQGLQTEDGPENPIWALTKQYKVSNTFSDFDSIETFDETGPVDYTSLFDDLDSAWVEAEQDAGYILRENLLDRSFRSGLSLGGWKPRRQLPGVRPSHAQAAEWWYFDFEYAFSPEASSQQYSVVNYNTTFYRFSEENNFVWDQRGISAMVEEEADSFLGQDDPRLLLNSIITNITYTPKGVTVHTTNDICFQAQYAICSFSLGVLQNDAVSFSPPLPSWKQTAIETFQMGTYTKIFLQFPPDQVFWNTSTQFFLYASPNERGWYPVFQSLDHEDFHPGSGILFATVVSDQAHRAEAQDDEVTKDEIMAVLRQMYPNTTIPEPIDFMYPRWSTTPWSYGSYSNWPVGVTLKSHQNLRANLDRLYFAGEAGHPQFFGFLHGGYFEGKEIGERVAGCVISRGKNCTDMARYERTTGTTEFEEYHAEHGWDVDSFEVAGAVASDSLNLTVAKNL</sequence>
<keyword evidence="8" id="KW-1185">Reference proteome</keyword>
<evidence type="ECO:0000313" key="8">
    <source>
        <dbReference type="Proteomes" id="UP000305067"/>
    </source>
</evidence>
<gene>
    <name evidence="7" type="ORF">BDV98DRAFT_605085</name>
</gene>
<dbReference type="PRINTS" id="PR00757">
    <property type="entry name" value="AMINEOXDASEF"/>
</dbReference>
<dbReference type="OrthoDB" id="5046242at2759"/>
<feature type="domain" description="Amine oxidase" evidence="6">
    <location>
        <begin position="39"/>
        <end position="477"/>
    </location>
</feature>
<dbReference type="AlphaFoldDB" id="A0A5C3QRE0"/>
<dbReference type="Gene3D" id="3.50.50.60">
    <property type="entry name" value="FAD/NAD(P)-binding domain"/>
    <property type="match status" value="1"/>
</dbReference>
<accession>A0A5C3QRE0</accession>
<dbReference type="SUPFAM" id="SSF54373">
    <property type="entry name" value="FAD-linked reductases, C-terminal domain"/>
    <property type="match status" value="1"/>
</dbReference>
<protein>
    <recommendedName>
        <fullName evidence="4">Amine oxidase</fullName>
        <ecNumber evidence="4">1.4.3.-</ecNumber>
    </recommendedName>
</protein>
<proteinExistence type="inferred from homology"/>
<dbReference type="PANTHER" id="PTHR10742:SF313">
    <property type="entry name" value="AMINE OXIDASE"/>
    <property type="match status" value="1"/>
</dbReference>
<keyword evidence="4" id="KW-0285">Flavoprotein</keyword>
<feature type="signal peptide" evidence="5">
    <location>
        <begin position="1"/>
        <end position="19"/>
    </location>
</feature>
<evidence type="ECO:0000256" key="5">
    <source>
        <dbReference type="SAM" id="SignalP"/>
    </source>
</evidence>
<dbReference type="PANTHER" id="PTHR10742">
    <property type="entry name" value="FLAVIN MONOAMINE OXIDASE"/>
    <property type="match status" value="1"/>
</dbReference>
<dbReference type="Gene3D" id="3.90.660.10">
    <property type="match status" value="1"/>
</dbReference>
<dbReference type="GO" id="GO:0006598">
    <property type="term" value="P:polyamine catabolic process"/>
    <property type="evidence" value="ECO:0007669"/>
    <property type="project" value="TreeGrafter"/>
</dbReference>
<organism evidence="7 8">
    <name type="scientific">Pterulicium gracile</name>
    <dbReference type="NCBI Taxonomy" id="1884261"/>
    <lineage>
        <taxon>Eukaryota</taxon>
        <taxon>Fungi</taxon>
        <taxon>Dikarya</taxon>
        <taxon>Basidiomycota</taxon>
        <taxon>Agaricomycotina</taxon>
        <taxon>Agaricomycetes</taxon>
        <taxon>Agaricomycetidae</taxon>
        <taxon>Agaricales</taxon>
        <taxon>Pleurotineae</taxon>
        <taxon>Pterulaceae</taxon>
        <taxon>Pterulicium</taxon>
    </lineage>
</organism>
<dbReference type="GO" id="GO:0016491">
    <property type="term" value="F:oxidoreductase activity"/>
    <property type="evidence" value="ECO:0007669"/>
    <property type="project" value="UniProtKB-KW"/>
</dbReference>
<feature type="chain" id="PRO_5022800499" description="Amine oxidase" evidence="5">
    <location>
        <begin position="20"/>
        <end position="541"/>
    </location>
</feature>
<evidence type="ECO:0000256" key="2">
    <source>
        <dbReference type="ARBA" id="ARBA00023002"/>
    </source>
</evidence>